<dbReference type="InterPro" id="IPR035246">
    <property type="entry name" value="Spermidine_synt_N"/>
</dbReference>
<dbReference type="NCBIfam" id="NF002010">
    <property type="entry name" value="PRK00811.1"/>
    <property type="match status" value="1"/>
</dbReference>
<organism evidence="10 11">
    <name type="scientific">Mesobaculum littorinae</name>
    <dbReference type="NCBI Taxonomy" id="2486419"/>
    <lineage>
        <taxon>Bacteria</taxon>
        <taxon>Pseudomonadati</taxon>
        <taxon>Pseudomonadota</taxon>
        <taxon>Alphaproteobacteria</taxon>
        <taxon>Rhodobacterales</taxon>
        <taxon>Roseobacteraceae</taxon>
        <taxon>Mesobaculum</taxon>
    </lineage>
</organism>
<evidence type="ECO:0000256" key="1">
    <source>
        <dbReference type="ARBA" id="ARBA00007867"/>
    </source>
</evidence>
<dbReference type="CDD" id="cd02440">
    <property type="entry name" value="AdoMet_MTases"/>
    <property type="match status" value="1"/>
</dbReference>
<evidence type="ECO:0000256" key="2">
    <source>
        <dbReference type="ARBA" id="ARBA00022679"/>
    </source>
</evidence>
<dbReference type="HAMAP" id="MF_00198">
    <property type="entry name" value="Spermidine_synth"/>
    <property type="match status" value="1"/>
</dbReference>
<evidence type="ECO:0000256" key="3">
    <source>
        <dbReference type="ARBA" id="ARBA00023066"/>
    </source>
</evidence>
<feature type="binding site" evidence="5">
    <location>
        <position position="94"/>
    </location>
    <ligand>
        <name>spermidine</name>
        <dbReference type="ChEBI" id="CHEBI:57834"/>
    </ligand>
</feature>
<dbReference type="PROSITE" id="PS01330">
    <property type="entry name" value="PABS_1"/>
    <property type="match status" value="1"/>
</dbReference>
<dbReference type="PROSITE" id="PS51006">
    <property type="entry name" value="PABS_2"/>
    <property type="match status" value="1"/>
</dbReference>
<evidence type="ECO:0000259" key="9">
    <source>
        <dbReference type="PROSITE" id="PS51006"/>
    </source>
</evidence>
<dbReference type="InterPro" id="IPR001045">
    <property type="entry name" value="Spermi_synthase"/>
</dbReference>
<keyword evidence="11" id="KW-1185">Reference proteome</keyword>
<dbReference type="NCBIfam" id="TIGR00417">
    <property type="entry name" value="speE"/>
    <property type="match status" value="1"/>
</dbReference>
<dbReference type="InterPro" id="IPR030373">
    <property type="entry name" value="PABS_CS"/>
</dbReference>
<feature type="binding site" evidence="5">
    <location>
        <position position="114"/>
    </location>
    <ligand>
        <name>S-methyl-5'-thioadenosine</name>
        <dbReference type="ChEBI" id="CHEBI:17509"/>
    </ligand>
</feature>
<feature type="binding site" evidence="5">
    <location>
        <begin position="146"/>
        <end position="147"/>
    </location>
    <ligand>
        <name>S-methyl-5'-thioadenosine</name>
        <dbReference type="ChEBI" id="CHEBI:17509"/>
    </ligand>
</feature>
<keyword evidence="3 5" id="KW-0745">Spermidine biosynthesis</keyword>
<dbReference type="SUPFAM" id="SSF53335">
    <property type="entry name" value="S-adenosyl-L-methionine-dependent methyltransferases"/>
    <property type="match status" value="1"/>
</dbReference>
<dbReference type="EC" id="2.5.1.16" evidence="5"/>
<evidence type="ECO:0000256" key="7">
    <source>
        <dbReference type="RuleBase" id="RU003836"/>
    </source>
</evidence>
<dbReference type="PANTHER" id="PTHR11558:SF11">
    <property type="entry name" value="SPERMIDINE SYNTHASE"/>
    <property type="match status" value="1"/>
</dbReference>
<feature type="binding site" evidence="5">
    <location>
        <position position="39"/>
    </location>
    <ligand>
        <name>S-methyl-5'-thioadenosine</name>
        <dbReference type="ChEBI" id="CHEBI:17509"/>
    </ligand>
</feature>
<name>A0A438ALY8_9RHOB</name>
<dbReference type="RefSeq" id="WP_127904999.1">
    <property type="nucleotide sequence ID" value="NZ_RQXX01000001.1"/>
</dbReference>
<dbReference type="UniPathway" id="UPA00248">
    <property type="reaction ID" value="UER00314"/>
</dbReference>
<evidence type="ECO:0000313" key="11">
    <source>
        <dbReference type="Proteomes" id="UP000285908"/>
    </source>
</evidence>
<comment type="subunit">
    <text evidence="5">Homodimer or homotetramer.</text>
</comment>
<evidence type="ECO:0000256" key="5">
    <source>
        <dbReference type="HAMAP-Rule" id="MF_00198"/>
    </source>
</evidence>
<comment type="function">
    <text evidence="5">Catalyzes the irreversible transfer of a propylamine group from the amino donor S-adenosylmethioninamine (decarboxy-AdoMet) to putrescine (1,4-diaminobutane) to yield spermidine.</text>
</comment>
<comment type="catalytic activity">
    <reaction evidence="5 8">
        <text>S-adenosyl 3-(methylsulfanyl)propylamine + putrescine = S-methyl-5'-thioadenosine + spermidine + H(+)</text>
        <dbReference type="Rhea" id="RHEA:12721"/>
        <dbReference type="ChEBI" id="CHEBI:15378"/>
        <dbReference type="ChEBI" id="CHEBI:17509"/>
        <dbReference type="ChEBI" id="CHEBI:57443"/>
        <dbReference type="ChEBI" id="CHEBI:57834"/>
        <dbReference type="ChEBI" id="CHEBI:326268"/>
        <dbReference type="EC" id="2.5.1.16"/>
    </reaction>
</comment>
<dbReference type="EMBL" id="RQXX01000001">
    <property type="protein sequence ID" value="RVV99556.1"/>
    <property type="molecule type" value="Genomic_DNA"/>
</dbReference>
<feature type="active site" description="Proton acceptor" evidence="5 6">
    <location>
        <position position="164"/>
    </location>
</feature>
<sequence length="289" mass="31521">MTDTPQPKTPGWTIEKLHADHAQALRETIVHYDSQTDHQRLRVFENPTFGRILTLDDVVQVTERDNFIYHEMLTHVPILAHGAARRVLIIGGGDGGMAKEVLKHDSVSHVTMVEIDAGVVDFSKAYLLGISDGAFDDPRLDLQIADGAIFMRDTTDRFDVIIVDSTDPAGPGEVLFTEGFYGHAARALTEDGIIVTQNGVPFLQGDELTGTMRAFQALFSDASCYLATVPTYAGGPMAFGWGTNGTARHADLSTLQARFEASSIATDYYTPAIHQAAFALPPYISRLIP</sequence>
<dbReference type="InterPro" id="IPR030374">
    <property type="entry name" value="PABS"/>
</dbReference>
<evidence type="ECO:0000256" key="6">
    <source>
        <dbReference type="PROSITE-ProRule" id="PRU00354"/>
    </source>
</evidence>
<feature type="domain" description="PABS" evidence="9">
    <location>
        <begin position="10"/>
        <end position="244"/>
    </location>
</feature>
<dbReference type="Gene3D" id="2.30.140.10">
    <property type="entry name" value="Spermidine synthase, tetramerisation domain"/>
    <property type="match status" value="1"/>
</dbReference>
<dbReference type="InterPro" id="IPR037163">
    <property type="entry name" value="Spermidine_synt_N_sf"/>
</dbReference>
<keyword evidence="2 5" id="KW-0808">Transferase</keyword>
<evidence type="ECO:0000313" key="10">
    <source>
        <dbReference type="EMBL" id="RVV99556.1"/>
    </source>
</evidence>
<keyword evidence="4 5" id="KW-0620">Polyamine biosynthesis</keyword>
<comment type="similarity">
    <text evidence="1 5 7">Belongs to the spermidine/spermine synthase family.</text>
</comment>
<evidence type="ECO:0000256" key="8">
    <source>
        <dbReference type="RuleBase" id="RU003837"/>
    </source>
</evidence>
<accession>A0A438ALY8</accession>
<reference evidence="10 11" key="1">
    <citation type="submission" date="2018-11" db="EMBL/GenBank/DDBJ databases">
        <title>Mesobaculum littorinae gen. nov., sp. nov., isolated from Littorina scabra that represents a novel genus of the order Rhodobacteraceae.</title>
        <authorList>
            <person name="Li F."/>
        </authorList>
    </citation>
    <scope>NUCLEOTIDE SEQUENCE [LARGE SCALE GENOMIC DNA]</scope>
    <source>
        <strain evidence="10 11">M0103</strain>
    </source>
</reference>
<dbReference type="Gene3D" id="3.40.50.150">
    <property type="entry name" value="Vaccinia Virus protein VP39"/>
    <property type="match status" value="1"/>
</dbReference>
<feature type="binding site" evidence="5">
    <location>
        <begin position="164"/>
        <end position="167"/>
    </location>
    <ligand>
        <name>spermidine</name>
        <dbReference type="ChEBI" id="CHEBI:57834"/>
    </ligand>
</feature>
<dbReference type="GO" id="GO:0004766">
    <property type="term" value="F:spermidine synthase activity"/>
    <property type="evidence" value="ECO:0007669"/>
    <property type="project" value="UniProtKB-UniRule"/>
</dbReference>
<dbReference type="OrthoDB" id="9793120at2"/>
<feature type="binding site" evidence="5">
    <location>
        <position position="171"/>
    </location>
    <ligand>
        <name>S-methyl-5'-thioadenosine</name>
        <dbReference type="ChEBI" id="CHEBI:17509"/>
    </ligand>
</feature>
<evidence type="ECO:0000256" key="4">
    <source>
        <dbReference type="ARBA" id="ARBA00023115"/>
    </source>
</evidence>
<dbReference type="GO" id="GO:0005829">
    <property type="term" value="C:cytosol"/>
    <property type="evidence" value="ECO:0007669"/>
    <property type="project" value="TreeGrafter"/>
</dbReference>
<protein>
    <recommendedName>
        <fullName evidence="5">Polyamine aminopropyltransferase</fullName>
    </recommendedName>
    <alternativeName>
        <fullName evidence="5">Putrescine aminopropyltransferase</fullName>
        <shortName evidence="5">PAPT</shortName>
    </alternativeName>
    <alternativeName>
        <fullName evidence="5">Spermidine synthase</fullName>
        <shortName evidence="5">SPDS</shortName>
        <shortName evidence="5">SPDSY</shortName>
        <ecNumber evidence="5">2.5.1.16</ecNumber>
    </alternativeName>
</protein>
<dbReference type="AlphaFoldDB" id="A0A438ALY8"/>
<dbReference type="Pfam" id="PF01564">
    <property type="entry name" value="Spermine_synth"/>
    <property type="match status" value="1"/>
</dbReference>
<gene>
    <name evidence="5" type="primary">speE</name>
    <name evidence="10" type="ORF">EKE94_02415</name>
</gene>
<dbReference type="PANTHER" id="PTHR11558">
    <property type="entry name" value="SPERMIDINE/SPERMINE SYNTHASE"/>
    <property type="match status" value="1"/>
</dbReference>
<feature type="binding site" evidence="5">
    <location>
        <position position="70"/>
    </location>
    <ligand>
        <name>spermidine</name>
        <dbReference type="ChEBI" id="CHEBI:57834"/>
    </ligand>
</feature>
<proteinExistence type="inferred from homology"/>
<dbReference type="GO" id="GO:0008295">
    <property type="term" value="P:spermidine biosynthetic process"/>
    <property type="evidence" value="ECO:0007669"/>
    <property type="project" value="UniProtKB-UniRule"/>
</dbReference>
<comment type="caution">
    <text evidence="10">The sequence shown here is derived from an EMBL/GenBank/DDBJ whole genome shotgun (WGS) entry which is preliminary data.</text>
</comment>
<comment type="pathway">
    <text evidence="5">Amine and polyamine biosynthesis; spermidine biosynthesis; spermidine from putrescine: step 1/1.</text>
</comment>
<dbReference type="Proteomes" id="UP000285908">
    <property type="component" value="Unassembled WGS sequence"/>
</dbReference>
<dbReference type="InterPro" id="IPR029063">
    <property type="entry name" value="SAM-dependent_MTases_sf"/>
</dbReference>
<dbReference type="Pfam" id="PF17284">
    <property type="entry name" value="Spermine_synt_N"/>
    <property type="match status" value="1"/>
</dbReference>